<protein>
    <submittedName>
        <fullName evidence="1">Uncharacterized protein</fullName>
    </submittedName>
</protein>
<dbReference type="Proteomes" id="UP001597116">
    <property type="component" value="Unassembled WGS sequence"/>
</dbReference>
<dbReference type="RefSeq" id="WP_265992660.1">
    <property type="nucleotide sequence ID" value="NZ_CP110973.1"/>
</dbReference>
<organism evidence="1 2">
    <name type="scientific">Larkinella insperata</name>
    <dbReference type="NCBI Taxonomy" id="332158"/>
    <lineage>
        <taxon>Bacteria</taxon>
        <taxon>Pseudomonadati</taxon>
        <taxon>Bacteroidota</taxon>
        <taxon>Cytophagia</taxon>
        <taxon>Cytophagales</taxon>
        <taxon>Spirosomataceae</taxon>
        <taxon>Larkinella</taxon>
    </lineage>
</organism>
<reference evidence="2" key="1">
    <citation type="journal article" date="2019" name="Int. J. Syst. Evol. Microbiol.">
        <title>The Global Catalogue of Microorganisms (GCM) 10K type strain sequencing project: providing services to taxonomists for standard genome sequencing and annotation.</title>
        <authorList>
            <consortium name="The Broad Institute Genomics Platform"/>
            <consortium name="The Broad Institute Genome Sequencing Center for Infectious Disease"/>
            <person name="Wu L."/>
            <person name="Ma J."/>
        </authorList>
    </citation>
    <scope>NUCLEOTIDE SEQUENCE [LARGE SCALE GENOMIC DNA]</scope>
    <source>
        <strain evidence="2">CCUG 55608</strain>
    </source>
</reference>
<keyword evidence="2" id="KW-1185">Reference proteome</keyword>
<gene>
    <name evidence="1" type="ORF">ACFQ4C_13630</name>
</gene>
<comment type="caution">
    <text evidence="1">The sequence shown here is derived from an EMBL/GenBank/DDBJ whole genome shotgun (WGS) entry which is preliminary data.</text>
</comment>
<name>A0ABW3QBC5_9BACT</name>
<proteinExistence type="predicted"/>
<accession>A0ABW3QBC5</accession>
<sequence length="229" mass="26601">MKVVQVTLMKRKTKLYEKLFRKREKSFTENELFGMSQVLGKAYKTHHKSFSGQTIYGRIVVSSVDIPTLGWKRNEIRKTIEFLRKEQLIKVYKQSLHIIDDQQKNVKYEIQISNKGAELASQGIQIDYFKERIRQEEKDRLEIQEKKANIRASTISLFSLVVSAISLGYSFYISSKGEKNEKVVTKLESKLDSIYKIYKSSKVLPVTLDKDTLIKNKNGRSKALLTQPK</sequence>
<dbReference type="EMBL" id="JBHTLP010000008">
    <property type="protein sequence ID" value="MFD1142161.1"/>
    <property type="molecule type" value="Genomic_DNA"/>
</dbReference>
<evidence type="ECO:0000313" key="2">
    <source>
        <dbReference type="Proteomes" id="UP001597116"/>
    </source>
</evidence>
<evidence type="ECO:0000313" key="1">
    <source>
        <dbReference type="EMBL" id="MFD1142161.1"/>
    </source>
</evidence>